<keyword evidence="2 5" id="KW-0238">DNA-binding</keyword>
<dbReference type="RefSeq" id="WP_183862706.1">
    <property type="nucleotide sequence ID" value="NZ_JACHFH010000035.1"/>
</dbReference>
<evidence type="ECO:0000259" key="4">
    <source>
        <dbReference type="PROSITE" id="PS50995"/>
    </source>
</evidence>
<dbReference type="PANTHER" id="PTHR42756">
    <property type="entry name" value="TRANSCRIPTIONAL REGULATOR, MARR"/>
    <property type="match status" value="1"/>
</dbReference>
<evidence type="ECO:0000256" key="2">
    <source>
        <dbReference type="ARBA" id="ARBA00023125"/>
    </source>
</evidence>
<dbReference type="SUPFAM" id="SSF46785">
    <property type="entry name" value="Winged helix' DNA-binding domain"/>
    <property type="match status" value="1"/>
</dbReference>
<dbReference type="SMART" id="SM00347">
    <property type="entry name" value="HTH_MARR"/>
    <property type="match status" value="1"/>
</dbReference>
<dbReference type="PROSITE" id="PS50995">
    <property type="entry name" value="HTH_MARR_2"/>
    <property type="match status" value="1"/>
</dbReference>
<dbReference type="InterPro" id="IPR000835">
    <property type="entry name" value="HTH_MarR-typ"/>
</dbReference>
<dbReference type="PANTHER" id="PTHR42756:SF1">
    <property type="entry name" value="TRANSCRIPTIONAL REPRESSOR OF EMRAB OPERON"/>
    <property type="match status" value="1"/>
</dbReference>
<dbReference type="Gene3D" id="1.10.10.10">
    <property type="entry name" value="Winged helix-like DNA-binding domain superfamily/Winged helix DNA-binding domain"/>
    <property type="match status" value="1"/>
</dbReference>
<dbReference type="InterPro" id="IPR023187">
    <property type="entry name" value="Tscrpt_reg_MarR-type_CS"/>
</dbReference>
<dbReference type="PRINTS" id="PR00598">
    <property type="entry name" value="HTHMARR"/>
</dbReference>
<dbReference type="PROSITE" id="PS01117">
    <property type="entry name" value="HTH_MARR_1"/>
    <property type="match status" value="1"/>
</dbReference>
<dbReference type="GO" id="GO:0003700">
    <property type="term" value="F:DNA-binding transcription factor activity"/>
    <property type="evidence" value="ECO:0007669"/>
    <property type="project" value="InterPro"/>
</dbReference>
<accession>A0A840UQZ1</accession>
<comment type="caution">
    <text evidence="5">The sequence shown here is derived from an EMBL/GenBank/DDBJ whole genome shotgun (WGS) entry which is preliminary data.</text>
</comment>
<dbReference type="Proteomes" id="UP000559117">
    <property type="component" value="Unassembled WGS sequence"/>
</dbReference>
<dbReference type="AlphaFoldDB" id="A0A840UQZ1"/>
<gene>
    <name evidence="5" type="ORF">HNR32_002295</name>
</gene>
<evidence type="ECO:0000256" key="1">
    <source>
        <dbReference type="ARBA" id="ARBA00023015"/>
    </source>
</evidence>
<keyword evidence="6" id="KW-1185">Reference proteome</keyword>
<keyword evidence="1" id="KW-0805">Transcription regulation</keyword>
<keyword evidence="3" id="KW-0804">Transcription</keyword>
<evidence type="ECO:0000256" key="3">
    <source>
        <dbReference type="ARBA" id="ARBA00023163"/>
    </source>
</evidence>
<reference evidence="5 6" key="1">
    <citation type="submission" date="2020-08" db="EMBL/GenBank/DDBJ databases">
        <title>Genomic Encyclopedia of Type Strains, Phase IV (KMG-IV): sequencing the most valuable type-strain genomes for metagenomic binning, comparative biology and taxonomic classification.</title>
        <authorList>
            <person name="Goeker M."/>
        </authorList>
    </citation>
    <scope>NUCLEOTIDE SEQUENCE [LARGE SCALE GENOMIC DNA]</scope>
    <source>
        <strain evidence="5 6">DSM 24661</strain>
    </source>
</reference>
<sequence>MTTNAYQLAKTLHRLSRQLRRRQYNKNTAPHHDHSHLLLLIAETPGIIQRDLAIKLDIRPSSMTETLVKLENSGLIIREHDKKDQRVMHIFLTEAGKNSTKESHEQNLALNNSLFDCLSTEEIQQMLTIGQKLSDHLASVQGICNKAHCQHKHRHNCGHHRCQMTESANNNNMGQ</sequence>
<name>A0A840UQZ1_9FIRM</name>
<dbReference type="InterPro" id="IPR036388">
    <property type="entry name" value="WH-like_DNA-bd_sf"/>
</dbReference>
<protein>
    <submittedName>
        <fullName evidence="5">DNA-binding MarR family transcriptional regulator</fullName>
    </submittedName>
</protein>
<dbReference type="InterPro" id="IPR036390">
    <property type="entry name" value="WH_DNA-bd_sf"/>
</dbReference>
<dbReference type="GO" id="GO:0003677">
    <property type="term" value="F:DNA binding"/>
    <property type="evidence" value="ECO:0007669"/>
    <property type="project" value="UniProtKB-KW"/>
</dbReference>
<feature type="domain" description="HTH marR-type" evidence="4">
    <location>
        <begin position="5"/>
        <end position="135"/>
    </location>
</feature>
<evidence type="ECO:0000313" key="6">
    <source>
        <dbReference type="Proteomes" id="UP000559117"/>
    </source>
</evidence>
<evidence type="ECO:0000313" key="5">
    <source>
        <dbReference type="EMBL" id="MBB5337138.1"/>
    </source>
</evidence>
<organism evidence="5 6">
    <name type="scientific">Pectinatus brassicae</name>
    <dbReference type="NCBI Taxonomy" id="862415"/>
    <lineage>
        <taxon>Bacteria</taxon>
        <taxon>Bacillati</taxon>
        <taxon>Bacillota</taxon>
        <taxon>Negativicutes</taxon>
        <taxon>Selenomonadales</taxon>
        <taxon>Selenomonadaceae</taxon>
        <taxon>Pectinatus</taxon>
    </lineage>
</organism>
<proteinExistence type="predicted"/>
<dbReference type="Pfam" id="PF01047">
    <property type="entry name" value="MarR"/>
    <property type="match status" value="1"/>
</dbReference>
<dbReference type="EMBL" id="JACHFH010000035">
    <property type="protein sequence ID" value="MBB5337138.1"/>
    <property type="molecule type" value="Genomic_DNA"/>
</dbReference>